<organism evidence="2 3">
    <name type="scientific">Hyella patelloides LEGE 07179</name>
    <dbReference type="NCBI Taxonomy" id="945734"/>
    <lineage>
        <taxon>Bacteria</taxon>
        <taxon>Bacillati</taxon>
        <taxon>Cyanobacteriota</taxon>
        <taxon>Cyanophyceae</taxon>
        <taxon>Pleurocapsales</taxon>
        <taxon>Hyellaceae</taxon>
        <taxon>Hyella</taxon>
    </lineage>
</organism>
<name>A0A563VXQ0_9CYAN</name>
<dbReference type="AlphaFoldDB" id="A0A563VXQ0"/>
<dbReference type="EMBL" id="CAACVJ010000351">
    <property type="protein sequence ID" value="VEP16167.1"/>
    <property type="molecule type" value="Genomic_DNA"/>
</dbReference>
<evidence type="ECO:0000313" key="2">
    <source>
        <dbReference type="EMBL" id="VEP16167.1"/>
    </source>
</evidence>
<reference evidence="2 3" key="1">
    <citation type="submission" date="2019-01" db="EMBL/GenBank/DDBJ databases">
        <authorList>
            <person name="Brito A."/>
        </authorList>
    </citation>
    <scope>NUCLEOTIDE SEQUENCE [LARGE SCALE GENOMIC DNA]</scope>
    <source>
        <strain evidence="2">1</strain>
    </source>
</reference>
<keyword evidence="1" id="KW-1133">Transmembrane helix</keyword>
<gene>
    <name evidence="2" type="ORF">H1P_4140001</name>
</gene>
<evidence type="ECO:0000313" key="3">
    <source>
        <dbReference type="Proteomes" id="UP000320055"/>
    </source>
</evidence>
<proteinExistence type="predicted"/>
<keyword evidence="3" id="KW-1185">Reference proteome</keyword>
<keyword evidence="1" id="KW-0812">Transmembrane</keyword>
<protein>
    <submittedName>
        <fullName evidence="2">Uncharacterized protein</fullName>
    </submittedName>
</protein>
<keyword evidence="1" id="KW-0472">Membrane</keyword>
<sequence length="72" mass="8258">MIASYLFQDTIMKVKWSQLVLKIIVWLFAEIYLTALGLDNLADYSEFIFGYRAFLQIAETSTSCSTKASIKH</sequence>
<dbReference type="Proteomes" id="UP000320055">
    <property type="component" value="Unassembled WGS sequence"/>
</dbReference>
<accession>A0A563VXQ0</accession>
<feature type="transmembrane region" description="Helical" evidence="1">
    <location>
        <begin position="20"/>
        <end position="38"/>
    </location>
</feature>
<evidence type="ECO:0000256" key="1">
    <source>
        <dbReference type="SAM" id="Phobius"/>
    </source>
</evidence>